<evidence type="ECO:0000256" key="1">
    <source>
        <dbReference type="ARBA" id="ARBA00001968"/>
    </source>
</evidence>
<feature type="domain" description="DDE Tnp4" evidence="4">
    <location>
        <begin position="314"/>
        <end position="461"/>
    </location>
</feature>
<evidence type="ECO:0000256" key="2">
    <source>
        <dbReference type="ARBA" id="ARBA00022723"/>
    </source>
</evidence>
<gene>
    <name evidence="5" type="ORF">DSPE1174_LOCUS20096</name>
</gene>
<evidence type="ECO:0000259" key="4">
    <source>
        <dbReference type="Pfam" id="PF13359"/>
    </source>
</evidence>
<organism evidence="5">
    <name type="scientific">Octactis speculum</name>
    <dbReference type="NCBI Taxonomy" id="3111310"/>
    <lineage>
        <taxon>Eukaryota</taxon>
        <taxon>Sar</taxon>
        <taxon>Stramenopiles</taxon>
        <taxon>Ochrophyta</taxon>
        <taxon>Dictyochophyceae</taxon>
        <taxon>Dictyochales</taxon>
        <taxon>Dictyochaceae</taxon>
        <taxon>Octactis</taxon>
    </lineage>
</organism>
<dbReference type="InterPro" id="IPR027806">
    <property type="entry name" value="HARBI1_dom"/>
</dbReference>
<evidence type="ECO:0000256" key="3">
    <source>
        <dbReference type="SAM" id="SignalP"/>
    </source>
</evidence>
<keyword evidence="2" id="KW-0479">Metal-binding</keyword>
<keyword evidence="3" id="KW-0732">Signal</keyword>
<protein>
    <recommendedName>
        <fullName evidence="4">DDE Tnp4 domain-containing protein</fullName>
    </recommendedName>
</protein>
<proteinExistence type="predicted"/>
<feature type="chain" id="PRO_5031562378" description="DDE Tnp4 domain-containing protein" evidence="3">
    <location>
        <begin position="19"/>
        <end position="494"/>
    </location>
</feature>
<dbReference type="EMBL" id="HBGS01038875">
    <property type="protein sequence ID" value="CAD9447360.1"/>
    <property type="molecule type" value="Transcribed_RNA"/>
</dbReference>
<comment type="cofactor">
    <cofactor evidence="1">
        <name>a divalent metal cation</name>
        <dbReference type="ChEBI" id="CHEBI:60240"/>
    </cofactor>
</comment>
<feature type="signal peptide" evidence="3">
    <location>
        <begin position="1"/>
        <end position="18"/>
    </location>
</feature>
<name>A0A7S2GGI4_9STRA</name>
<dbReference type="AlphaFoldDB" id="A0A7S2GGI4"/>
<sequence>MLMLPPTVLLLLTSFLSSVQTPLEYSRRFTRDTTPDQRTFAAVGAGERVQVAEDVVNFLQLYLLSGDQLFSNPWSIVSVIGRISAAAALGIDASWQLDTYLELLTRDPQLVSSYDPVQLMATTFLMRAAESLTLPPPAKRRRLGGDLRMIDDFCDSECDAAFRFKKHDLHHLFEALGIADVIDIPVRSSRGGVHEYHVCGETCFLVFLARMAKGTTYHDLACKFGFADASLVCKIFNHMLVTFDDQFGWLVDGSSPRGNLNRWSNQLVLWGHAVQAQFLANGGLDTAHFKTICLFIDGTFRAMDRVGETGIFLDMQRLFYTAYKKSHGLNYQAVTSPNGLIIDLWGPAPGRNNDLNLVTDSDIVHRLDDLFSCHPIQDFRCYGDSIYQLSSSIVRRYKHPYLTTEERRENRVANRERTTVEQVFGRVVQLWKYLDLKSNFRLLLSPAGIARAYRVACVLTNLKTCISGNQVGLHFGLKSPDVTEYLNGGTNPKL</sequence>
<dbReference type="Pfam" id="PF13359">
    <property type="entry name" value="DDE_Tnp_4"/>
    <property type="match status" value="1"/>
</dbReference>
<accession>A0A7S2GGI4</accession>
<evidence type="ECO:0000313" key="5">
    <source>
        <dbReference type="EMBL" id="CAD9447360.1"/>
    </source>
</evidence>
<dbReference type="GO" id="GO:0046872">
    <property type="term" value="F:metal ion binding"/>
    <property type="evidence" value="ECO:0007669"/>
    <property type="project" value="UniProtKB-KW"/>
</dbReference>
<reference evidence="5" key="1">
    <citation type="submission" date="2021-01" db="EMBL/GenBank/DDBJ databases">
        <authorList>
            <person name="Corre E."/>
            <person name="Pelletier E."/>
            <person name="Niang G."/>
            <person name="Scheremetjew M."/>
            <person name="Finn R."/>
            <person name="Kale V."/>
            <person name="Holt S."/>
            <person name="Cochrane G."/>
            <person name="Meng A."/>
            <person name="Brown T."/>
            <person name="Cohen L."/>
        </authorList>
    </citation>
    <scope>NUCLEOTIDE SEQUENCE</scope>
    <source>
        <strain evidence="5">CCMP1381</strain>
    </source>
</reference>